<keyword evidence="3" id="KW-1185">Reference proteome</keyword>
<dbReference type="InterPro" id="IPR012340">
    <property type="entry name" value="NA-bd_OB-fold"/>
</dbReference>
<evidence type="ECO:0000313" key="2">
    <source>
        <dbReference type="EMBL" id="KAB2814103.1"/>
    </source>
</evidence>
<proteinExistence type="predicted"/>
<name>A0A6N6RJV8_9FLAO</name>
<dbReference type="InterPro" id="IPR021474">
    <property type="entry name" value="DUF3127"/>
</dbReference>
<sequence>MELTGTVKKVFDEQQISASFKKRELVITTEDRYPQTILIEFTQDNTSLLDPIKEGQRVTASINIRGREWQSPKGDIKYFVSLQGWKIDVDQPGGGASQEEPPMDSYTAADFPADDQEDDLPF</sequence>
<dbReference type="AlphaFoldDB" id="A0A6N6RJV8"/>
<gene>
    <name evidence="2" type="ORF">F8C67_05320</name>
</gene>
<dbReference type="SUPFAM" id="SSF50249">
    <property type="entry name" value="Nucleic acid-binding proteins"/>
    <property type="match status" value="1"/>
</dbReference>
<feature type="region of interest" description="Disordered" evidence="1">
    <location>
        <begin position="89"/>
        <end position="122"/>
    </location>
</feature>
<dbReference type="Proteomes" id="UP000468650">
    <property type="component" value="Unassembled WGS sequence"/>
</dbReference>
<dbReference type="OrthoDB" id="598142at2"/>
<dbReference type="Pfam" id="PF11325">
    <property type="entry name" value="DUF3127"/>
    <property type="match status" value="1"/>
</dbReference>
<dbReference type="EMBL" id="WBVO01000002">
    <property type="protein sequence ID" value="KAB2814103.1"/>
    <property type="molecule type" value="Genomic_DNA"/>
</dbReference>
<reference evidence="2 3" key="1">
    <citation type="submission" date="2019-09" db="EMBL/GenBank/DDBJ databases">
        <title>Genomes of family Cryomorphaceae.</title>
        <authorList>
            <person name="Bowman J.P."/>
        </authorList>
    </citation>
    <scope>NUCLEOTIDE SEQUENCE [LARGE SCALE GENOMIC DNA]</scope>
    <source>
        <strain evidence="2 3">LMG 25704</strain>
    </source>
</reference>
<evidence type="ECO:0000313" key="3">
    <source>
        <dbReference type="Proteomes" id="UP000468650"/>
    </source>
</evidence>
<accession>A0A6N6RJV8</accession>
<organism evidence="2 3">
    <name type="scientific">Phaeocystidibacter luteus</name>
    <dbReference type="NCBI Taxonomy" id="911197"/>
    <lineage>
        <taxon>Bacteria</taxon>
        <taxon>Pseudomonadati</taxon>
        <taxon>Bacteroidota</taxon>
        <taxon>Flavobacteriia</taxon>
        <taxon>Flavobacteriales</taxon>
        <taxon>Phaeocystidibacteraceae</taxon>
        <taxon>Phaeocystidibacter</taxon>
    </lineage>
</organism>
<protein>
    <submittedName>
        <fullName evidence="2">DUF3127 domain-containing protein</fullName>
    </submittedName>
</protein>
<feature type="compositionally biased region" description="Acidic residues" evidence="1">
    <location>
        <begin position="112"/>
        <end position="122"/>
    </location>
</feature>
<evidence type="ECO:0000256" key="1">
    <source>
        <dbReference type="SAM" id="MobiDB-lite"/>
    </source>
</evidence>
<comment type="caution">
    <text evidence="2">The sequence shown here is derived from an EMBL/GenBank/DDBJ whole genome shotgun (WGS) entry which is preliminary data.</text>
</comment>
<dbReference type="RefSeq" id="WP_151666771.1">
    <property type="nucleotide sequence ID" value="NZ_WBVO01000002.1"/>
</dbReference>